<keyword evidence="1" id="KW-0539">Nucleus</keyword>
<dbReference type="PANTHER" id="PTHR37540">
    <property type="entry name" value="TRANSCRIPTION FACTOR (ACR-2), PUTATIVE-RELATED-RELATED"/>
    <property type="match status" value="1"/>
</dbReference>
<dbReference type="Proteomes" id="UP000078544">
    <property type="component" value="Unassembled WGS sequence"/>
</dbReference>
<feature type="compositionally biased region" description="Basic residues" evidence="2">
    <location>
        <begin position="44"/>
        <end position="55"/>
    </location>
</feature>
<accession>A0A168BY65</accession>
<dbReference type="STRING" id="1081109.A0A168BY65"/>
<feature type="compositionally biased region" description="Low complexity" evidence="2">
    <location>
        <begin position="69"/>
        <end position="110"/>
    </location>
</feature>
<keyword evidence="4" id="KW-1185">Reference proteome</keyword>
<feature type="region of interest" description="Disordered" evidence="2">
    <location>
        <begin position="1"/>
        <end position="115"/>
    </location>
</feature>
<dbReference type="InterPro" id="IPR021858">
    <property type="entry name" value="Fun_TF"/>
</dbReference>
<sequence length="412" mass="43960">MSTTQSPGDAAAAAAAAAPAPAAPAPVEFQFVTGNRPDQLKANRLLRSHLSKRSWRTPGARQQHEHHSSPSSSASASTSASSASSSSGSSPSDDTLASANAGSSSNANAASRRRRNKLQSITYECVASYHQRQQQQQQQQHDNGAAVVTTSDLSSALVARPLPMDAYFGGIRIDPFRSYPGKWKPSSSFLPPIHPSDSSSKTTSVRFSSAYSSALSDIVQMARDIPELDQPGNRGLLRTTWFPLVTSDNAPFQVVMLLAAANYAQVHNVAGLRCDLLRMKQEAIAAIDHALRLERTRVSDGAIGAVAKMASFEAMHGDVASYRMHMAGLVRMLSERGGLDTLGLGGLLRRIIVWIDLNSAFLLNIPRYFPGTTFAGRVVVDEQEQGGHGPAATAATDLVDGLEPNPERFIAV</sequence>
<evidence type="ECO:0000256" key="2">
    <source>
        <dbReference type="SAM" id="MobiDB-lite"/>
    </source>
</evidence>
<protein>
    <submittedName>
        <fullName evidence="3">Uncharacterized protein</fullName>
    </submittedName>
</protein>
<reference evidence="3 4" key="1">
    <citation type="journal article" date="2016" name="Genome Biol. Evol.">
        <title>Divergent and convergent evolution of fungal pathogenicity.</title>
        <authorList>
            <person name="Shang Y."/>
            <person name="Xiao G."/>
            <person name="Zheng P."/>
            <person name="Cen K."/>
            <person name="Zhan S."/>
            <person name="Wang C."/>
        </authorList>
    </citation>
    <scope>NUCLEOTIDE SEQUENCE [LARGE SCALE GENOMIC DNA]</scope>
    <source>
        <strain evidence="3 4">RCEF 2490</strain>
    </source>
</reference>
<evidence type="ECO:0000256" key="1">
    <source>
        <dbReference type="ARBA" id="ARBA00023242"/>
    </source>
</evidence>
<dbReference type="Pfam" id="PF11951">
    <property type="entry name" value="Fungal_trans_2"/>
    <property type="match status" value="1"/>
</dbReference>
<organism evidence="3 4">
    <name type="scientific">Moelleriella libera RCEF 2490</name>
    <dbReference type="NCBI Taxonomy" id="1081109"/>
    <lineage>
        <taxon>Eukaryota</taxon>
        <taxon>Fungi</taxon>
        <taxon>Dikarya</taxon>
        <taxon>Ascomycota</taxon>
        <taxon>Pezizomycotina</taxon>
        <taxon>Sordariomycetes</taxon>
        <taxon>Hypocreomycetidae</taxon>
        <taxon>Hypocreales</taxon>
        <taxon>Clavicipitaceae</taxon>
        <taxon>Moelleriella</taxon>
    </lineage>
</organism>
<dbReference type="PANTHER" id="PTHR37540:SF5">
    <property type="entry name" value="TRANSCRIPTION FACTOR DOMAIN-CONTAINING PROTEIN"/>
    <property type="match status" value="1"/>
</dbReference>
<feature type="compositionally biased region" description="Low complexity" evidence="2">
    <location>
        <begin position="10"/>
        <end position="20"/>
    </location>
</feature>
<proteinExistence type="predicted"/>
<dbReference type="EMBL" id="AZGY01000008">
    <property type="protein sequence ID" value="KZZ95899.1"/>
    <property type="molecule type" value="Genomic_DNA"/>
</dbReference>
<comment type="caution">
    <text evidence="3">The sequence shown here is derived from an EMBL/GenBank/DDBJ whole genome shotgun (WGS) entry which is preliminary data.</text>
</comment>
<evidence type="ECO:0000313" key="3">
    <source>
        <dbReference type="EMBL" id="KZZ95899.1"/>
    </source>
</evidence>
<gene>
    <name evidence="3" type="ORF">AAL_04195</name>
</gene>
<evidence type="ECO:0000313" key="4">
    <source>
        <dbReference type="Proteomes" id="UP000078544"/>
    </source>
</evidence>
<name>A0A168BY65_9HYPO</name>
<dbReference type="AlphaFoldDB" id="A0A168BY65"/>
<dbReference type="OrthoDB" id="4159781at2759"/>